<name>A0A9D4G6C6_DREPO</name>
<dbReference type="AlphaFoldDB" id="A0A9D4G6C6"/>
<evidence type="ECO:0000313" key="2">
    <source>
        <dbReference type="Proteomes" id="UP000828390"/>
    </source>
</evidence>
<organism evidence="1 2">
    <name type="scientific">Dreissena polymorpha</name>
    <name type="common">Zebra mussel</name>
    <name type="synonym">Mytilus polymorpha</name>
    <dbReference type="NCBI Taxonomy" id="45954"/>
    <lineage>
        <taxon>Eukaryota</taxon>
        <taxon>Metazoa</taxon>
        <taxon>Spiralia</taxon>
        <taxon>Lophotrochozoa</taxon>
        <taxon>Mollusca</taxon>
        <taxon>Bivalvia</taxon>
        <taxon>Autobranchia</taxon>
        <taxon>Heteroconchia</taxon>
        <taxon>Euheterodonta</taxon>
        <taxon>Imparidentia</taxon>
        <taxon>Neoheterodontei</taxon>
        <taxon>Myida</taxon>
        <taxon>Dreissenoidea</taxon>
        <taxon>Dreissenidae</taxon>
        <taxon>Dreissena</taxon>
    </lineage>
</organism>
<protein>
    <submittedName>
        <fullName evidence="1">Uncharacterized protein</fullName>
    </submittedName>
</protein>
<reference evidence="1" key="2">
    <citation type="submission" date="2020-11" db="EMBL/GenBank/DDBJ databases">
        <authorList>
            <person name="McCartney M.A."/>
            <person name="Auch B."/>
            <person name="Kono T."/>
            <person name="Mallez S."/>
            <person name="Becker A."/>
            <person name="Gohl D.M."/>
            <person name="Silverstein K.A.T."/>
            <person name="Koren S."/>
            <person name="Bechman K.B."/>
            <person name="Herman A."/>
            <person name="Abrahante J.E."/>
            <person name="Garbe J."/>
        </authorList>
    </citation>
    <scope>NUCLEOTIDE SEQUENCE</scope>
    <source>
        <strain evidence="1">Duluth1</strain>
        <tissue evidence="1">Whole animal</tissue>
    </source>
</reference>
<dbReference type="EMBL" id="JAIWYP010000006">
    <property type="protein sequence ID" value="KAH3811360.1"/>
    <property type="molecule type" value="Genomic_DNA"/>
</dbReference>
<evidence type="ECO:0000313" key="1">
    <source>
        <dbReference type="EMBL" id="KAH3811360.1"/>
    </source>
</evidence>
<proteinExistence type="predicted"/>
<accession>A0A9D4G6C6</accession>
<gene>
    <name evidence="1" type="ORF">DPMN_139771</name>
</gene>
<dbReference type="Proteomes" id="UP000828390">
    <property type="component" value="Unassembled WGS sequence"/>
</dbReference>
<reference evidence="1" key="1">
    <citation type="journal article" date="2019" name="bioRxiv">
        <title>The Genome of the Zebra Mussel, Dreissena polymorpha: A Resource for Invasive Species Research.</title>
        <authorList>
            <person name="McCartney M.A."/>
            <person name="Auch B."/>
            <person name="Kono T."/>
            <person name="Mallez S."/>
            <person name="Zhang Y."/>
            <person name="Obille A."/>
            <person name="Becker A."/>
            <person name="Abrahante J.E."/>
            <person name="Garbe J."/>
            <person name="Badalamenti J.P."/>
            <person name="Herman A."/>
            <person name="Mangelson H."/>
            <person name="Liachko I."/>
            <person name="Sullivan S."/>
            <person name="Sone E.D."/>
            <person name="Koren S."/>
            <person name="Silverstein K.A.T."/>
            <person name="Beckman K.B."/>
            <person name="Gohl D.M."/>
        </authorList>
    </citation>
    <scope>NUCLEOTIDE SEQUENCE</scope>
    <source>
        <strain evidence="1">Duluth1</strain>
        <tissue evidence="1">Whole animal</tissue>
    </source>
</reference>
<keyword evidence="2" id="KW-1185">Reference proteome</keyword>
<sequence length="55" mass="6502">MRVDRYEANSILLFESCPHFQFWHIQTLNVRLNYILMLPVAALGEILNQVQNGQR</sequence>
<comment type="caution">
    <text evidence="1">The sequence shown here is derived from an EMBL/GenBank/DDBJ whole genome shotgun (WGS) entry which is preliminary data.</text>
</comment>